<sequence>MNAPRDIPSTLLDSAAVLDQVTRQWDGDIVRQLTDYIAIPAKSPNFDPDWAQHGYIETVLRNAAAWVEAQKVDGLKLEIVRLPGRTPVLFFEVEGTKADARQTVLMYGHLDKQPEFTGWRADLGPWTPKYEDGKLFGRGGADDGYAVYASIAAVQALKAQGKPHPRIVGLVETCEESGSHDLLPYVDALRPRLGDVGLVICLDSGAGNYDQLWLTTSLRGLAGGTLKVQILTEGVHSGDASGLVPSSFRIMRQVLDRLEDSKTGRLLPASFHCEVPADRLAQAKATAAILGEEVYKRFPWAHADCGGAVQTALPTTTDPVQALINRTWTPTLSVTGAEGFPAMQDAGNVLRPYTAFKLSLRLPPLIDAAAAVQELKTLLEDNAPYQAKVTFETNGAASGWNAPATTPWFERALNAASLAHFGAPVGYIGQGGTIPLMNMLSQGFPTAQMMVCGVLGPRSNAHGPNEFLHVPYAKRLTAAVAEVMAQMP</sequence>
<evidence type="ECO:0000256" key="1">
    <source>
        <dbReference type="ARBA" id="ARBA00022670"/>
    </source>
</evidence>
<evidence type="ECO:0000256" key="2">
    <source>
        <dbReference type="ARBA" id="ARBA00022723"/>
    </source>
</evidence>
<keyword evidence="1" id="KW-0645">Protease</keyword>
<dbReference type="PANTHER" id="PTHR43270:SF4">
    <property type="entry name" value="CARNOSINE DIPEPTIDASE 2, ISOFORM A"/>
    <property type="match status" value="1"/>
</dbReference>
<dbReference type="InterPro" id="IPR011650">
    <property type="entry name" value="Peptidase_M20_dimer"/>
</dbReference>
<dbReference type="SUPFAM" id="SSF53187">
    <property type="entry name" value="Zn-dependent exopeptidases"/>
    <property type="match status" value="1"/>
</dbReference>
<evidence type="ECO:0000256" key="3">
    <source>
        <dbReference type="ARBA" id="ARBA00022801"/>
    </source>
</evidence>
<dbReference type="EMBL" id="JADDIV010000002">
    <property type="protein sequence ID" value="MBE7367475.1"/>
    <property type="molecule type" value="Genomic_DNA"/>
</dbReference>
<keyword evidence="6" id="KW-1185">Reference proteome</keyword>
<evidence type="ECO:0000313" key="6">
    <source>
        <dbReference type="Proteomes" id="UP000806285"/>
    </source>
</evidence>
<organism evidence="5 6">
    <name type="scientific">Ramlibacter pallidus</name>
    <dbReference type="NCBI Taxonomy" id="2780087"/>
    <lineage>
        <taxon>Bacteria</taxon>
        <taxon>Pseudomonadati</taxon>
        <taxon>Pseudomonadota</taxon>
        <taxon>Betaproteobacteria</taxon>
        <taxon>Burkholderiales</taxon>
        <taxon>Comamonadaceae</taxon>
        <taxon>Ramlibacter</taxon>
    </lineage>
</organism>
<keyword evidence="3" id="KW-0378">Hydrolase</keyword>
<dbReference type="InterPro" id="IPR002933">
    <property type="entry name" value="Peptidase_M20"/>
</dbReference>
<reference evidence="5 6" key="1">
    <citation type="submission" date="2020-10" db="EMBL/GenBank/DDBJ databases">
        <title>Ramlibacter sp. HM2 16S ribosomal RNA gene Genome sequencing and assembly.</title>
        <authorList>
            <person name="Kang M."/>
        </authorList>
    </citation>
    <scope>NUCLEOTIDE SEQUENCE [LARGE SCALE GENOMIC DNA]</scope>
    <source>
        <strain evidence="5 6">HM2</strain>
    </source>
</reference>
<dbReference type="CDD" id="cd05682">
    <property type="entry name" value="M20_dipept_dapE"/>
    <property type="match status" value="1"/>
</dbReference>
<feature type="domain" description="Peptidase M20 dimerisation" evidence="4">
    <location>
        <begin position="217"/>
        <end position="384"/>
    </location>
</feature>
<dbReference type="RefSeq" id="WP_193676077.1">
    <property type="nucleotide sequence ID" value="NZ_JADDIV010000002.1"/>
</dbReference>
<dbReference type="InterPro" id="IPR051458">
    <property type="entry name" value="Cyt/Met_Dipeptidase"/>
</dbReference>
<dbReference type="Gene3D" id="3.40.630.10">
    <property type="entry name" value="Zn peptidases"/>
    <property type="match status" value="1"/>
</dbReference>
<dbReference type="Pfam" id="PF07687">
    <property type="entry name" value="M20_dimer"/>
    <property type="match status" value="1"/>
</dbReference>
<dbReference type="PANTHER" id="PTHR43270">
    <property type="entry name" value="BETA-ALA-HIS DIPEPTIDASE"/>
    <property type="match status" value="1"/>
</dbReference>
<dbReference type="Gene3D" id="3.30.70.360">
    <property type="match status" value="1"/>
</dbReference>
<evidence type="ECO:0000313" key="5">
    <source>
        <dbReference type="EMBL" id="MBE7367475.1"/>
    </source>
</evidence>
<proteinExistence type="predicted"/>
<name>A0ABR9S1U5_9BURK</name>
<keyword evidence="2" id="KW-0479">Metal-binding</keyword>
<accession>A0ABR9S1U5</accession>
<dbReference type="Proteomes" id="UP000806285">
    <property type="component" value="Unassembled WGS sequence"/>
</dbReference>
<evidence type="ECO:0000259" key="4">
    <source>
        <dbReference type="Pfam" id="PF07687"/>
    </source>
</evidence>
<protein>
    <submittedName>
        <fullName evidence="5">M20 family metallopeptidase</fullName>
    </submittedName>
</protein>
<comment type="caution">
    <text evidence="5">The sequence shown here is derived from an EMBL/GenBank/DDBJ whole genome shotgun (WGS) entry which is preliminary data.</text>
</comment>
<dbReference type="Pfam" id="PF01546">
    <property type="entry name" value="Peptidase_M20"/>
    <property type="match status" value="1"/>
</dbReference>
<gene>
    <name evidence="5" type="ORF">IM787_07855</name>
</gene>